<dbReference type="EMBL" id="KN847002">
    <property type="protein sequence ID" value="KIW87625.1"/>
    <property type="molecule type" value="Genomic_DNA"/>
</dbReference>
<dbReference type="GeneID" id="27704527"/>
<feature type="region of interest" description="Disordered" evidence="1">
    <location>
        <begin position="78"/>
        <end position="98"/>
    </location>
</feature>
<dbReference type="InterPro" id="IPR011598">
    <property type="entry name" value="bHLH_dom"/>
</dbReference>
<dbReference type="GO" id="GO:0046983">
    <property type="term" value="F:protein dimerization activity"/>
    <property type="evidence" value="ECO:0007669"/>
    <property type="project" value="InterPro"/>
</dbReference>
<dbReference type="SUPFAM" id="SSF47459">
    <property type="entry name" value="HLH, helix-loop-helix DNA-binding domain"/>
    <property type="match status" value="1"/>
</dbReference>
<dbReference type="RefSeq" id="XP_016614294.1">
    <property type="nucleotide sequence ID" value="XM_016769310.1"/>
</dbReference>
<reference evidence="3" key="1">
    <citation type="submission" date="2015-01" db="EMBL/GenBank/DDBJ databases">
        <title>The Genome Sequence of Cladophialophora bantiana CBS 173.52.</title>
        <authorList>
            <consortium name="The Broad Institute Genomics Platform"/>
            <person name="Cuomo C."/>
            <person name="de Hoog S."/>
            <person name="Gorbushina A."/>
            <person name="Stielow B."/>
            <person name="Teixiera M."/>
            <person name="Abouelleil A."/>
            <person name="Chapman S.B."/>
            <person name="Priest M."/>
            <person name="Young S.K."/>
            <person name="Wortman J."/>
            <person name="Nusbaum C."/>
            <person name="Birren B."/>
        </authorList>
    </citation>
    <scope>NUCLEOTIDE SEQUENCE [LARGE SCALE GENOMIC DNA]</scope>
    <source>
        <strain evidence="3">CBS 173.52</strain>
    </source>
</reference>
<dbReference type="InterPro" id="IPR052099">
    <property type="entry name" value="Regulatory_TF_Diverse"/>
</dbReference>
<proteinExistence type="predicted"/>
<dbReference type="PROSITE" id="PS50888">
    <property type="entry name" value="BHLH"/>
    <property type="match status" value="1"/>
</dbReference>
<dbReference type="PANTHER" id="PTHR47336">
    <property type="entry name" value="TRANSCRIPTION FACTOR HMS1-RELATED"/>
    <property type="match status" value="1"/>
</dbReference>
<protein>
    <recommendedName>
        <fullName evidence="2">BHLH domain-containing protein</fullName>
    </recommendedName>
</protein>
<keyword evidence="4" id="KW-1185">Reference proteome</keyword>
<accession>A0A0D2H9S0</accession>
<dbReference type="PANTHER" id="PTHR47336:SF3">
    <property type="entry name" value="SERINE-RICH PROTEIN TYE7"/>
    <property type="match status" value="1"/>
</dbReference>
<dbReference type="InterPro" id="IPR036638">
    <property type="entry name" value="HLH_DNA-bd_sf"/>
</dbReference>
<feature type="compositionally biased region" description="Polar residues" evidence="1">
    <location>
        <begin position="85"/>
        <end position="96"/>
    </location>
</feature>
<evidence type="ECO:0000256" key="1">
    <source>
        <dbReference type="SAM" id="MobiDB-lite"/>
    </source>
</evidence>
<dbReference type="Pfam" id="PF00010">
    <property type="entry name" value="HLH"/>
    <property type="match status" value="1"/>
</dbReference>
<dbReference type="Gene3D" id="4.10.280.10">
    <property type="entry name" value="Helix-loop-helix DNA-binding domain"/>
    <property type="match status" value="1"/>
</dbReference>
<organism evidence="3 4">
    <name type="scientific">Cladophialophora bantiana (strain ATCC 10958 / CBS 173.52 / CDC B-1940 / NIH 8579)</name>
    <name type="common">Xylohypha bantiana</name>
    <dbReference type="NCBI Taxonomy" id="1442370"/>
    <lineage>
        <taxon>Eukaryota</taxon>
        <taxon>Fungi</taxon>
        <taxon>Dikarya</taxon>
        <taxon>Ascomycota</taxon>
        <taxon>Pezizomycotina</taxon>
        <taxon>Eurotiomycetes</taxon>
        <taxon>Chaetothyriomycetidae</taxon>
        <taxon>Chaetothyriales</taxon>
        <taxon>Herpotrichiellaceae</taxon>
        <taxon>Cladophialophora</taxon>
    </lineage>
</organism>
<name>A0A0D2H9S0_CLAB1</name>
<dbReference type="OrthoDB" id="2133190at2759"/>
<dbReference type="HOGENOM" id="CLU_773855_0_0_1"/>
<feature type="region of interest" description="Disordered" evidence="1">
    <location>
        <begin position="158"/>
        <end position="227"/>
    </location>
</feature>
<evidence type="ECO:0000313" key="3">
    <source>
        <dbReference type="EMBL" id="KIW87625.1"/>
    </source>
</evidence>
<sequence>MSFAQTFPQYQRPSYADQQPCWTGVDFATNNNSFGSYPQYSKDQAYYDPDLVPSCEQTAPSPNYSQYLNFDATEPDSGLAGTGDAISSQPFFSTPSVPADNARQFADFPIKTEPGFEQNDPSFSCGLNLMQDDSTSPRTCGAVPACLQLLEKPEMEDFSLSGSTLSPQLSNTDEKPVRRPSHAGSGYARQLRRGSDSSLLKTRGRRARKGSSSDEEAAQARAKQAHSIVERRYRDNLNGKIMQLHRTLSSIGSPTRMAGLSTDEAPNAHDQRTRVRKSDVMTDAVNYVHQSEVSMRHMTDEIKRLTDRVRTLEKLVKCEDCALLKQMVRLQLQSQQNQQAQQAQMSMQQQ</sequence>
<gene>
    <name evidence="3" type="ORF">Z519_11599</name>
</gene>
<feature type="compositionally biased region" description="Polar residues" evidence="1">
    <location>
        <begin position="160"/>
        <end position="171"/>
    </location>
</feature>
<evidence type="ECO:0000313" key="4">
    <source>
        <dbReference type="Proteomes" id="UP000053789"/>
    </source>
</evidence>
<evidence type="ECO:0000259" key="2">
    <source>
        <dbReference type="PROSITE" id="PS50888"/>
    </source>
</evidence>
<dbReference type="VEuPathDB" id="FungiDB:Z519_11599"/>
<dbReference type="AlphaFoldDB" id="A0A0D2H9S0"/>
<feature type="domain" description="BHLH" evidence="2">
    <location>
        <begin position="221"/>
        <end position="291"/>
    </location>
</feature>
<dbReference type="Proteomes" id="UP000053789">
    <property type="component" value="Unassembled WGS sequence"/>
</dbReference>